<name>A0A3P5WHW0_9MICC</name>
<dbReference type="AlphaFoldDB" id="A0A3P5WHW0"/>
<dbReference type="NCBIfam" id="NF033747">
    <property type="entry name" value="class_E_sortase"/>
    <property type="match status" value="1"/>
</dbReference>
<dbReference type="Pfam" id="PF04203">
    <property type="entry name" value="Sortase"/>
    <property type="match status" value="1"/>
</dbReference>
<organism evidence="4 5">
    <name type="scientific">Arthrobacter ulcerisalmonis</name>
    <dbReference type="NCBI Taxonomy" id="2483813"/>
    <lineage>
        <taxon>Bacteria</taxon>
        <taxon>Bacillati</taxon>
        <taxon>Actinomycetota</taxon>
        <taxon>Actinomycetes</taxon>
        <taxon>Micrococcales</taxon>
        <taxon>Micrococcaceae</taxon>
        <taxon>Arthrobacter</taxon>
    </lineage>
</organism>
<dbReference type="EMBL" id="UXAU01000010">
    <property type="protein sequence ID" value="VDC20362.1"/>
    <property type="molecule type" value="Genomic_DNA"/>
</dbReference>
<keyword evidence="3" id="KW-0812">Transmembrane</keyword>
<keyword evidence="1" id="KW-0378">Hydrolase</keyword>
<dbReference type="NCBIfam" id="TIGR01076">
    <property type="entry name" value="sortase_fam"/>
    <property type="match status" value="1"/>
</dbReference>
<dbReference type="SUPFAM" id="SSF63817">
    <property type="entry name" value="Sortase"/>
    <property type="match status" value="1"/>
</dbReference>
<keyword evidence="5" id="KW-1185">Reference proteome</keyword>
<dbReference type="Proteomes" id="UP000280861">
    <property type="component" value="Unassembled WGS sequence"/>
</dbReference>
<sequence>MEASSKANVGDPLRLLALMVGELLLTLGVVALLFIAWQLGWTTLVSAQSQRAAVESFAESFPGPFVADGVGLADYGDPAITPAPTEDGAVFGVVYIPRFGVDYEPRPVVQGTGQQQLDTLGLGHYASTAMPGEMGNFALAGHRQTHGATLDAIHTLSPGDKIYVQTAAGYFTYVYRNNAIVLPTQSDVIAPVPTEPHAQANERYLTLTSCNPRFGQSERFIAFAVMDSWQPISAGPPQEITEQVQEAMGTSK</sequence>
<feature type="active site" description="Acyl-thioester intermediate" evidence="2">
    <location>
        <position position="210"/>
    </location>
</feature>
<dbReference type="CDD" id="cd05830">
    <property type="entry name" value="Sortase_E"/>
    <property type="match status" value="1"/>
</dbReference>
<reference evidence="4 5" key="1">
    <citation type="submission" date="2018-11" db="EMBL/GenBank/DDBJ databases">
        <authorList>
            <person name="Criscuolo A."/>
        </authorList>
    </citation>
    <scope>NUCLEOTIDE SEQUENCE [LARGE SCALE GENOMIC DNA]</scope>
    <source>
        <strain evidence="4">AT11b</strain>
    </source>
</reference>
<proteinExistence type="predicted"/>
<gene>
    <name evidence="4" type="ORF">PSET11_00586</name>
</gene>
<protein>
    <submittedName>
        <fullName evidence="4">Sortase family protein</fullName>
    </submittedName>
</protein>
<evidence type="ECO:0000313" key="5">
    <source>
        <dbReference type="Proteomes" id="UP000280861"/>
    </source>
</evidence>
<dbReference type="RefSeq" id="WP_238989000.1">
    <property type="nucleotide sequence ID" value="NZ_CBCRYA010000015.1"/>
</dbReference>
<evidence type="ECO:0000256" key="3">
    <source>
        <dbReference type="SAM" id="Phobius"/>
    </source>
</evidence>
<accession>A0A3P5WHW0</accession>
<feature type="active site" description="Proton donor/acceptor" evidence="2">
    <location>
        <position position="142"/>
    </location>
</feature>
<dbReference type="InterPro" id="IPR053465">
    <property type="entry name" value="Sortase_Class_E"/>
</dbReference>
<dbReference type="Gene3D" id="2.40.260.10">
    <property type="entry name" value="Sortase"/>
    <property type="match status" value="1"/>
</dbReference>
<feature type="transmembrane region" description="Helical" evidence="3">
    <location>
        <begin position="15"/>
        <end position="37"/>
    </location>
</feature>
<dbReference type="InterPro" id="IPR023365">
    <property type="entry name" value="Sortase_dom-sf"/>
</dbReference>
<evidence type="ECO:0000256" key="2">
    <source>
        <dbReference type="PIRSR" id="PIRSR605754-1"/>
    </source>
</evidence>
<evidence type="ECO:0000256" key="1">
    <source>
        <dbReference type="ARBA" id="ARBA00022801"/>
    </source>
</evidence>
<keyword evidence="3" id="KW-0472">Membrane</keyword>
<evidence type="ECO:0000313" key="4">
    <source>
        <dbReference type="EMBL" id="VDC20362.1"/>
    </source>
</evidence>
<dbReference type="GO" id="GO:0016787">
    <property type="term" value="F:hydrolase activity"/>
    <property type="evidence" value="ECO:0007669"/>
    <property type="project" value="UniProtKB-KW"/>
</dbReference>
<dbReference type="InterPro" id="IPR005754">
    <property type="entry name" value="Sortase"/>
</dbReference>
<dbReference type="InterPro" id="IPR042003">
    <property type="entry name" value="Sortase_E"/>
</dbReference>
<keyword evidence="3" id="KW-1133">Transmembrane helix</keyword>